<evidence type="ECO:0000313" key="2">
    <source>
        <dbReference type="EMBL" id="GEO22901.1"/>
    </source>
</evidence>
<evidence type="ECO:0008006" key="4">
    <source>
        <dbReference type="Google" id="ProtNLM"/>
    </source>
</evidence>
<dbReference type="AlphaFoldDB" id="A0A512CF92"/>
<dbReference type="NCBIfam" id="TIGR04183">
    <property type="entry name" value="Por_Secre_tail"/>
    <property type="match status" value="1"/>
</dbReference>
<comment type="caution">
    <text evidence="2">The sequence shown here is derived from an EMBL/GenBank/DDBJ whole genome shotgun (WGS) entry which is preliminary data.</text>
</comment>
<dbReference type="SUPFAM" id="SSF51445">
    <property type="entry name" value="(Trans)glycosidases"/>
    <property type="match status" value="1"/>
</dbReference>
<keyword evidence="1" id="KW-0732">Signal</keyword>
<dbReference type="GO" id="GO:0004553">
    <property type="term" value="F:hydrolase activity, hydrolyzing O-glycosyl compounds"/>
    <property type="evidence" value="ECO:0007669"/>
    <property type="project" value="TreeGrafter"/>
</dbReference>
<dbReference type="PANTHER" id="PTHR12631:SF10">
    <property type="entry name" value="BETA-XYLOSIDASE-LIKE PROTEIN-RELATED"/>
    <property type="match status" value="1"/>
</dbReference>
<feature type="chain" id="PRO_5021757579" description="Secretion system C-terminal sorting domain-containing protein" evidence="1">
    <location>
        <begin position="25"/>
        <end position="1192"/>
    </location>
</feature>
<proteinExistence type="predicted"/>
<protein>
    <recommendedName>
        <fullName evidence="4">Secretion system C-terminal sorting domain-containing protein</fullName>
    </recommendedName>
</protein>
<dbReference type="EMBL" id="BJYV01000018">
    <property type="protein sequence ID" value="GEO22901.1"/>
    <property type="molecule type" value="Genomic_DNA"/>
</dbReference>
<sequence>MPSYLKNQFILLIVFICTTFASHAQDDTHQLIGDLTASSTAPQSDLNNAIDGLQNTSWVSSNPFPTNYYNNAYQNLILQSNRIELSNIYPETSNSYSPTITLPAEAFINFSSPEDIYLLGLKINGLQEKVTITFYDSLGIVSSEEFLPSQNYNNIRFEVDLVNIEKIKLSSNASFTLMNIAILEDLPKEFITLDLGDSFAVSELKTKHWAGNNNATATQLLAGNHPDSLDLIAALQPSEIAFISTSFVEPIVARYFRIEHTVIPEDYKKVTVFEIEAYGDSIAEPDPVIPEPDPVTTTWDPDAGLYPTLSKAATVNASSSASNSQNGPESIMDENNATAWLSSNPLPDAYVSNSRQNIFLNENGIAGNGASMVNATDGNLGNNTPSLTLINGEATFSLNLTPVRIHRLGLRLVNNHLEPVNILVSNLQGDTLRTTYTNTNVGHVRFQIEMDEVNSVSLSSSAPFAIQEIAAYSDPLSEFVTLDLNEIKPVSRIAAKQWNGNNTALTSKLWVGPTLDSLSLVAELDPNSLDIHNIELPEGNRTRFIRLEQQLVDINYKKATVQELTVYDEFGSYGPPPAPKPQTSSFGKLFGVNTVWAWGTKKVPNLQGPDEGAQKFIRAASQARNYHNIHWDTADPDITPSYGGENPEVLRPWTQWTREYKDWIDKGFEVDATFTFDRFLESVWDQPFASGYGLGHAFASTFGPSHENLIRTVEVGNEPWDYSDSTYRKILEGTAQGLKTADPMLKVLPAALQASHPITNGGQKNYMGTKLHEAAAPYLDGINLHLYSYYRNTEGDRIAVHPEHPGSEMRALFSGLRFRDANMPGKEVHVTEWGWDASSENETAINTEAVSPISQAVYALRGLFWLSRMGVDKAHWYFFSNVDTLAGIDPINYQRSGLTESGHFGFQEKRAFTAVEAMQNRMGNLYFEDVIKEDDQAYIYQLRNEEGELTHLVAWRPVAGDDSLAVNYQLPVDFPAQDAWYLSGISPNGENVTLPYANGKLTLPLSSKPLLIQLGNSIQNGATIPMEGNLKMIKNEAAVELRLSTNVPLKSPEEITLINEQTPLMDPSIDWIQESALLWKADLASLDPGTYHTRAELGVNKVQTNMVSIDIPHRFVLSPNPTQGKSTLRLIQEFTEITKIAIIRLDGLPIRTLYLPAFSSTEDLDLSGLKDGTYLIQLENSSFKGQQKFIKQ</sequence>
<dbReference type="PANTHER" id="PTHR12631">
    <property type="entry name" value="ALPHA-L-IDURONIDASE"/>
    <property type="match status" value="1"/>
</dbReference>
<keyword evidence="3" id="KW-1185">Reference proteome</keyword>
<feature type="signal peptide" evidence="1">
    <location>
        <begin position="1"/>
        <end position="24"/>
    </location>
</feature>
<accession>A0A512CF92</accession>
<dbReference type="Gene3D" id="3.20.20.80">
    <property type="entry name" value="Glycosidases"/>
    <property type="match status" value="1"/>
</dbReference>
<name>A0A512CF92_9BACT</name>
<organism evidence="2 3">
    <name type="scientific">Cyclobacterium qasimii</name>
    <dbReference type="NCBI Taxonomy" id="1350429"/>
    <lineage>
        <taxon>Bacteria</taxon>
        <taxon>Pseudomonadati</taxon>
        <taxon>Bacteroidota</taxon>
        <taxon>Cytophagia</taxon>
        <taxon>Cytophagales</taxon>
        <taxon>Cyclobacteriaceae</taxon>
        <taxon>Cyclobacterium</taxon>
    </lineage>
</organism>
<gene>
    <name evidence="2" type="ORF">CQA01_34350</name>
</gene>
<dbReference type="InterPro" id="IPR051923">
    <property type="entry name" value="Glycosyl_Hydrolase_39"/>
</dbReference>
<dbReference type="Proteomes" id="UP000321301">
    <property type="component" value="Unassembled WGS sequence"/>
</dbReference>
<evidence type="ECO:0000256" key="1">
    <source>
        <dbReference type="SAM" id="SignalP"/>
    </source>
</evidence>
<reference evidence="2 3" key="1">
    <citation type="submission" date="2019-07" db="EMBL/GenBank/DDBJ databases">
        <title>Whole genome shotgun sequence of Cyclobacterium qasimii NBRC 106168.</title>
        <authorList>
            <person name="Hosoyama A."/>
            <person name="Uohara A."/>
            <person name="Ohji S."/>
            <person name="Ichikawa N."/>
        </authorList>
    </citation>
    <scope>NUCLEOTIDE SEQUENCE [LARGE SCALE GENOMIC DNA]</scope>
    <source>
        <strain evidence="2 3">NBRC 106168</strain>
    </source>
</reference>
<evidence type="ECO:0000313" key="3">
    <source>
        <dbReference type="Proteomes" id="UP000321301"/>
    </source>
</evidence>
<dbReference type="RefSeq" id="WP_040416920.1">
    <property type="nucleotide sequence ID" value="NZ_BJYV01000018.1"/>
</dbReference>
<dbReference type="InterPro" id="IPR026444">
    <property type="entry name" value="Secre_tail"/>
</dbReference>
<dbReference type="InterPro" id="IPR017853">
    <property type="entry name" value="GH"/>
</dbReference>